<gene>
    <name evidence="1" type="ORF">BJ212DRAFT_1488071</name>
</gene>
<organism evidence="1 2">
    <name type="scientific">Suillus subaureus</name>
    <dbReference type="NCBI Taxonomy" id="48587"/>
    <lineage>
        <taxon>Eukaryota</taxon>
        <taxon>Fungi</taxon>
        <taxon>Dikarya</taxon>
        <taxon>Basidiomycota</taxon>
        <taxon>Agaricomycotina</taxon>
        <taxon>Agaricomycetes</taxon>
        <taxon>Agaricomycetidae</taxon>
        <taxon>Boletales</taxon>
        <taxon>Suillineae</taxon>
        <taxon>Suillaceae</taxon>
        <taxon>Suillus</taxon>
    </lineage>
</organism>
<proteinExistence type="predicted"/>
<evidence type="ECO:0000313" key="2">
    <source>
        <dbReference type="Proteomes" id="UP000807769"/>
    </source>
</evidence>
<dbReference type="OrthoDB" id="2610923at2759"/>
<sequence length="92" mass="10248">MANDPEYTSIADVIQKGLKNVEKYYEKTSDSDVYFICLVLDPNFKLAYVETYWTGVKVTSGRAHFQAVAPPLPCATQQAAVPPKASQVIWYG</sequence>
<dbReference type="Proteomes" id="UP000807769">
    <property type="component" value="Unassembled WGS sequence"/>
</dbReference>
<dbReference type="GeneID" id="64635358"/>
<name>A0A9P7DPS9_9AGAM</name>
<comment type="caution">
    <text evidence="1">The sequence shown here is derived from an EMBL/GenBank/DDBJ whole genome shotgun (WGS) entry which is preliminary data.</text>
</comment>
<protein>
    <submittedName>
        <fullName evidence="1">Uncharacterized protein</fullName>
    </submittedName>
</protein>
<evidence type="ECO:0000313" key="1">
    <source>
        <dbReference type="EMBL" id="KAG1800104.1"/>
    </source>
</evidence>
<dbReference type="AlphaFoldDB" id="A0A9P7DPS9"/>
<dbReference type="RefSeq" id="XP_041185844.1">
    <property type="nucleotide sequence ID" value="XM_041341342.1"/>
</dbReference>
<accession>A0A9P7DPS9</accession>
<keyword evidence="2" id="KW-1185">Reference proteome</keyword>
<reference evidence="1" key="1">
    <citation type="journal article" date="2020" name="New Phytol.">
        <title>Comparative genomics reveals dynamic genome evolution in host specialist ectomycorrhizal fungi.</title>
        <authorList>
            <person name="Lofgren L.A."/>
            <person name="Nguyen N.H."/>
            <person name="Vilgalys R."/>
            <person name="Ruytinx J."/>
            <person name="Liao H.L."/>
            <person name="Branco S."/>
            <person name="Kuo A."/>
            <person name="LaButti K."/>
            <person name="Lipzen A."/>
            <person name="Andreopoulos W."/>
            <person name="Pangilinan J."/>
            <person name="Riley R."/>
            <person name="Hundley H."/>
            <person name="Na H."/>
            <person name="Barry K."/>
            <person name="Grigoriev I.V."/>
            <person name="Stajich J.E."/>
            <person name="Kennedy P.G."/>
        </authorList>
    </citation>
    <scope>NUCLEOTIDE SEQUENCE</scope>
    <source>
        <strain evidence="1">MN1</strain>
    </source>
</reference>
<dbReference type="EMBL" id="JABBWG010000121">
    <property type="protein sequence ID" value="KAG1800104.1"/>
    <property type="molecule type" value="Genomic_DNA"/>
</dbReference>